<reference evidence="2" key="1">
    <citation type="submission" date="2014-09" db="EMBL/GenBank/DDBJ databases">
        <authorList>
            <person name="Magalhaes I.L.F."/>
            <person name="Oliveira U."/>
            <person name="Santos F.R."/>
            <person name="Vidigal T.H.D.A."/>
            <person name="Brescovit A.D."/>
            <person name="Santos A.J."/>
        </authorList>
    </citation>
    <scope>NUCLEOTIDE SEQUENCE</scope>
    <source>
        <tissue evidence="2">Shoot tissue taken approximately 20 cm above the soil surface</tissue>
    </source>
</reference>
<accession>A0A0A8ZJX1</accession>
<dbReference type="AlphaFoldDB" id="A0A0A8ZJX1"/>
<dbReference type="EMBL" id="GBRH01262763">
    <property type="protein sequence ID" value="JAD35132.1"/>
    <property type="molecule type" value="Transcribed_RNA"/>
</dbReference>
<organism evidence="2">
    <name type="scientific">Arundo donax</name>
    <name type="common">Giant reed</name>
    <name type="synonym">Donax arundinaceus</name>
    <dbReference type="NCBI Taxonomy" id="35708"/>
    <lineage>
        <taxon>Eukaryota</taxon>
        <taxon>Viridiplantae</taxon>
        <taxon>Streptophyta</taxon>
        <taxon>Embryophyta</taxon>
        <taxon>Tracheophyta</taxon>
        <taxon>Spermatophyta</taxon>
        <taxon>Magnoliopsida</taxon>
        <taxon>Liliopsida</taxon>
        <taxon>Poales</taxon>
        <taxon>Poaceae</taxon>
        <taxon>PACMAD clade</taxon>
        <taxon>Arundinoideae</taxon>
        <taxon>Arundineae</taxon>
        <taxon>Arundo</taxon>
    </lineage>
</organism>
<proteinExistence type="predicted"/>
<name>A0A0A8ZJX1_ARUDO</name>
<evidence type="ECO:0000313" key="2">
    <source>
        <dbReference type="EMBL" id="JAD35132.1"/>
    </source>
</evidence>
<protein>
    <submittedName>
        <fullName evidence="2">Uncharacterized protein</fullName>
    </submittedName>
</protein>
<feature type="compositionally biased region" description="Polar residues" evidence="1">
    <location>
        <begin position="1"/>
        <end position="25"/>
    </location>
</feature>
<feature type="region of interest" description="Disordered" evidence="1">
    <location>
        <begin position="1"/>
        <end position="26"/>
    </location>
</feature>
<evidence type="ECO:0000256" key="1">
    <source>
        <dbReference type="SAM" id="MobiDB-lite"/>
    </source>
</evidence>
<reference evidence="2" key="2">
    <citation type="journal article" date="2015" name="Data Brief">
        <title>Shoot transcriptome of the giant reed, Arundo donax.</title>
        <authorList>
            <person name="Barrero R.A."/>
            <person name="Guerrero F.D."/>
            <person name="Moolhuijzen P."/>
            <person name="Goolsby J.A."/>
            <person name="Tidwell J."/>
            <person name="Bellgard S.E."/>
            <person name="Bellgard M.I."/>
        </authorList>
    </citation>
    <scope>NUCLEOTIDE SEQUENCE</scope>
    <source>
        <tissue evidence="2">Shoot tissue taken approximately 20 cm above the soil surface</tissue>
    </source>
</reference>
<sequence length="56" mass="5901">MTSSPTSGIGSTREAQSNFDLQKSRPSGIEVGCTKALVDFNVMSTANVRILSPLSL</sequence>